<dbReference type="GO" id="GO:0007234">
    <property type="term" value="P:osmosensory signaling via phosphorelay pathway"/>
    <property type="evidence" value="ECO:0007669"/>
    <property type="project" value="TreeGrafter"/>
</dbReference>
<feature type="domain" description="PAC" evidence="14">
    <location>
        <begin position="272"/>
        <end position="325"/>
    </location>
</feature>
<dbReference type="Proteomes" id="UP000199577">
    <property type="component" value="Unassembled WGS sequence"/>
</dbReference>
<dbReference type="InterPro" id="IPR029016">
    <property type="entry name" value="GAF-like_dom_sf"/>
</dbReference>
<dbReference type="NCBIfam" id="TIGR00229">
    <property type="entry name" value="sensory_box"/>
    <property type="match status" value="1"/>
</dbReference>
<dbReference type="InterPro" id="IPR004358">
    <property type="entry name" value="Sig_transdc_His_kin-like_C"/>
</dbReference>
<evidence type="ECO:0000256" key="10">
    <source>
        <dbReference type="ARBA" id="ARBA00022989"/>
    </source>
</evidence>
<evidence type="ECO:0000313" key="15">
    <source>
        <dbReference type="EMBL" id="SFC30531.1"/>
    </source>
</evidence>
<dbReference type="GO" id="GO:0016020">
    <property type="term" value="C:membrane"/>
    <property type="evidence" value="ECO:0007669"/>
    <property type="project" value="UniProtKB-SubCell"/>
</dbReference>
<dbReference type="SMART" id="SM00388">
    <property type="entry name" value="HisKA"/>
    <property type="match status" value="1"/>
</dbReference>
<dbReference type="CDD" id="cd00130">
    <property type="entry name" value="PAS"/>
    <property type="match status" value="1"/>
</dbReference>
<keyword evidence="8" id="KW-0418">Kinase</keyword>
<dbReference type="FunFam" id="3.30.565.10:FF:000006">
    <property type="entry name" value="Sensor histidine kinase WalK"/>
    <property type="match status" value="1"/>
</dbReference>
<proteinExistence type="predicted"/>
<dbReference type="STRING" id="623281.SAMN05421747_10823"/>
<accession>A0A1I1I367</accession>
<evidence type="ECO:0000256" key="5">
    <source>
        <dbReference type="ARBA" id="ARBA00022679"/>
    </source>
</evidence>
<dbReference type="SUPFAM" id="SSF55785">
    <property type="entry name" value="PYP-like sensor domain (PAS domain)"/>
    <property type="match status" value="1"/>
</dbReference>
<evidence type="ECO:0000256" key="11">
    <source>
        <dbReference type="ARBA" id="ARBA00023012"/>
    </source>
</evidence>
<dbReference type="InterPro" id="IPR003661">
    <property type="entry name" value="HisK_dim/P_dom"/>
</dbReference>
<dbReference type="CDD" id="cd00075">
    <property type="entry name" value="HATPase"/>
    <property type="match status" value="1"/>
</dbReference>
<evidence type="ECO:0000256" key="9">
    <source>
        <dbReference type="ARBA" id="ARBA00022840"/>
    </source>
</evidence>
<dbReference type="InterPro" id="IPR000700">
    <property type="entry name" value="PAS-assoc_C"/>
</dbReference>
<dbReference type="PANTHER" id="PTHR42878">
    <property type="entry name" value="TWO-COMPONENT HISTIDINE KINASE"/>
    <property type="match status" value="1"/>
</dbReference>
<evidence type="ECO:0000256" key="1">
    <source>
        <dbReference type="ARBA" id="ARBA00000085"/>
    </source>
</evidence>
<dbReference type="Gene3D" id="3.30.450.40">
    <property type="match status" value="1"/>
</dbReference>
<dbReference type="AlphaFoldDB" id="A0A1I1I367"/>
<keyword evidence="4" id="KW-0597">Phosphoprotein</keyword>
<evidence type="ECO:0000256" key="4">
    <source>
        <dbReference type="ARBA" id="ARBA00022553"/>
    </source>
</evidence>
<evidence type="ECO:0000259" key="14">
    <source>
        <dbReference type="PROSITE" id="PS50113"/>
    </source>
</evidence>
<dbReference type="InterPro" id="IPR013655">
    <property type="entry name" value="PAS_fold_3"/>
</dbReference>
<evidence type="ECO:0000313" key="16">
    <source>
        <dbReference type="Proteomes" id="UP000199577"/>
    </source>
</evidence>
<dbReference type="GO" id="GO:0030295">
    <property type="term" value="F:protein kinase activator activity"/>
    <property type="evidence" value="ECO:0007669"/>
    <property type="project" value="TreeGrafter"/>
</dbReference>
<dbReference type="PROSITE" id="PS50113">
    <property type="entry name" value="PAC"/>
    <property type="match status" value="1"/>
</dbReference>
<evidence type="ECO:0000256" key="3">
    <source>
        <dbReference type="ARBA" id="ARBA00012438"/>
    </source>
</evidence>
<dbReference type="GO" id="GO:0005524">
    <property type="term" value="F:ATP binding"/>
    <property type="evidence" value="ECO:0007669"/>
    <property type="project" value="UniProtKB-KW"/>
</dbReference>
<dbReference type="Pfam" id="PF08447">
    <property type="entry name" value="PAS_3"/>
    <property type="match status" value="1"/>
</dbReference>
<comment type="subcellular location">
    <subcellularLocation>
        <location evidence="2">Membrane</location>
        <topology evidence="2">Multi-pass membrane protein</topology>
    </subcellularLocation>
</comment>
<dbReference type="InterPro" id="IPR050351">
    <property type="entry name" value="BphY/WalK/GraS-like"/>
</dbReference>
<dbReference type="Gene3D" id="3.30.565.10">
    <property type="entry name" value="Histidine kinase-like ATPase, C-terminal domain"/>
    <property type="match status" value="1"/>
</dbReference>
<dbReference type="InterPro" id="IPR003594">
    <property type="entry name" value="HATPase_dom"/>
</dbReference>
<dbReference type="InterPro" id="IPR036890">
    <property type="entry name" value="HATPase_C_sf"/>
</dbReference>
<keyword evidence="9" id="KW-0067">ATP-binding</keyword>
<dbReference type="InterPro" id="IPR005467">
    <property type="entry name" value="His_kinase_dom"/>
</dbReference>
<dbReference type="SUPFAM" id="SSF55874">
    <property type="entry name" value="ATPase domain of HSP90 chaperone/DNA topoisomerase II/histidine kinase"/>
    <property type="match status" value="1"/>
</dbReference>
<dbReference type="Pfam" id="PF02518">
    <property type="entry name" value="HATPase_c"/>
    <property type="match status" value="1"/>
</dbReference>
<organism evidence="15 16">
    <name type="scientific">Parapedobacter composti</name>
    <dbReference type="NCBI Taxonomy" id="623281"/>
    <lineage>
        <taxon>Bacteria</taxon>
        <taxon>Pseudomonadati</taxon>
        <taxon>Bacteroidota</taxon>
        <taxon>Sphingobacteriia</taxon>
        <taxon>Sphingobacteriales</taxon>
        <taxon>Sphingobacteriaceae</taxon>
        <taxon>Parapedobacter</taxon>
    </lineage>
</organism>
<dbReference type="InterPro" id="IPR036097">
    <property type="entry name" value="HisK_dim/P_sf"/>
</dbReference>
<dbReference type="Pfam" id="PF13185">
    <property type="entry name" value="GAF_2"/>
    <property type="match status" value="1"/>
</dbReference>
<comment type="catalytic activity">
    <reaction evidence="1">
        <text>ATP + protein L-histidine = ADP + protein N-phospho-L-histidine.</text>
        <dbReference type="EC" id="2.7.13.3"/>
    </reaction>
</comment>
<protein>
    <recommendedName>
        <fullName evidence="3">histidine kinase</fullName>
        <ecNumber evidence="3">2.7.13.3</ecNumber>
    </recommendedName>
</protein>
<keyword evidence="6" id="KW-0812">Transmembrane</keyword>
<keyword evidence="5" id="KW-0808">Transferase</keyword>
<keyword evidence="12" id="KW-0472">Membrane</keyword>
<dbReference type="GO" id="GO:0000155">
    <property type="term" value="F:phosphorelay sensor kinase activity"/>
    <property type="evidence" value="ECO:0007669"/>
    <property type="project" value="InterPro"/>
</dbReference>
<dbReference type="SUPFAM" id="SSF47384">
    <property type="entry name" value="Homodimeric domain of signal transducing histidine kinase"/>
    <property type="match status" value="1"/>
</dbReference>
<dbReference type="SMART" id="SM00387">
    <property type="entry name" value="HATPase_c"/>
    <property type="match status" value="1"/>
</dbReference>
<keyword evidence="11" id="KW-0902">Two-component regulatory system</keyword>
<dbReference type="EC" id="2.7.13.3" evidence="3"/>
<keyword evidence="16" id="KW-1185">Reference proteome</keyword>
<dbReference type="Pfam" id="PF00512">
    <property type="entry name" value="HisKA"/>
    <property type="match status" value="1"/>
</dbReference>
<evidence type="ECO:0000256" key="7">
    <source>
        <dbReference type="ARBA" id="ARBA00022741"/>
    </source>
</evidence>
<name>A0A1I1I367_9SPHI</name>
<evidence type="ECO:0000256" key="8">
    <source>
        <dbReference type="ARBA" id="ARBA00022777"/>
    </source>
</evidence>
<reference evidence="15 16" key="1">
    <citation type="submission" date="2016-10" db="EMBL/GenBank/DDBJ databases">
        <authorList>
            <person name="de Groot N.N."/>
        </authorList>
    </citation>
    <scope>NUCLEOTIDE SEQUENCE [LARGE SCALE GENOMIC DNA]</scope>
    <source>
        <strain evidence="15 16">DSM 22900</strain>
    </source>
</reference>
<dbReference type="SMART" id="SM00065">
    <property type="entry name" value="GAF"/>
    <property type="match status" value="1"/>
</dbReference>
<dbReference type="InterPro" id="IPR003018">
    <property type="entry name" value="GAF"/>
</dbReference>
<keyword evidence="10" id="KW-1133">Transmembrane helix</keyword>
<dbReference type="PRINTS" id="PR00344">
    <property type="entry name" value="BCTRLSENSOR"/>
</dbReference>
<gene>
    <name evidence="15" type="ORF">SAMN05421747_10823</name>
</gene>
<dbReference type="Gene3D" id="1.10.287.130">
    <property type="match status" value="1"/>
</dbReference>
<evidence type="ECO:0000259" key="13">
    <source>
        <dbReference type="PROSITE" id="PS50109"/>
    </source>
</evidence>
<dbReference type="Gene3D" id="2.10.70.100">
    <property type="match status" value="1"/>
</dbReference>
<dbReference type="GO" id="GO:0000156">
    <property type="term" value="F:phosphorelay response regulator activity"/>
    <property type="evidence" value="ECO:0007669"/>
    <property type="project" value="TreeGrafter"/>
</dbReference>
<feature type="domain" description="Histidine kinase" evidence="13">
    <location>
        <begin position="329"/>
        <end position="546"/>
    </location>
</feature>
<dbReference type="EMBL" id="FOLL01000008">
    <property type="protein sequence ID" value="SFC30531.1"/>
    <property type="molecule type" value="Genomic_DNA"/>
</dbReference>
<evidence type="ECO:0000256" key="6">
    <source>
        <dbReference type="ARBA" id="ARBA00022692"/>
    </source>
</evidence>
<dbReference type="PANTHER" id="PTHR42878:SF7">
    <property type="entry name" value="SENSOR HISTIDINE KINASE GLRK"/>
    <property type="match status" value="1"/>
</dbReference>
<dbReference type="Gene3D" id="3.30.450.20">
    <property type="entry name" value="PAS domain"/>
    <property type="match status" value="1"/>
</dbReference>
<sequence>MYANVNMDEYDDAPRYENNLVSVLSDMRKLHEISTSLISENHINQLYNDIVGAAVTLLGSDMGSLQLLIPERDELLLLASRGFAPRSASFWKRVTAHSGSVCGRALSLGTRVITPDVEQCDFINGGDIEVFRWSAIRAVQTTPLITRGGKVVGMISTHWKKVHRPSEHRLHLLDILARQAADLIERRTAEEALRESEERLRSAVVAAELGTFIWDLENDEVKPDDRMLYLFGVPKSASDMAAALRSTLHPDDLDRYLNAIDEASKAETPKFIQEDIRIQLPNGSQRWLAFHAQVHTSAKTGKAARMAGCVIDITGRKTLEQQKNEFIEMVSHELKTPATGIKAYGQLLQDRFLHNDPETNLRLIAKQNKLTNRLINLLNRLLDSTRVVDGSLKPHLEKADINVLIREYVDDLQSLTQNHQLNFRAAEKQIVLVDKEQIGQVLTNLISNAIKYSPEGGDINITSETTNDGQCMVSIADTGIGIDDSEKKKIFERFFRKNNDSTRSSTGVGLGLYICDAIIRQHGGEIGVKSQAGKGSVFYFLLPHHEAAIVNMAKPSDNDSESPPEQRLA</sequence>
<dbReference type="InterPro" id="IPR035965">
    <property type="entry name" value="PAS-like_dom_sf"/>
</dbReference>
<dbReference type="SUPFAM" id="SSF55781">
    <property type="entry name" value="GAF domain-like"/>
    <property type="match status" value="1"/>
</dbReference>
<dbReference type="PROSITE" id="PS50109">
    <property type="entry name" value="HIS_KIN"/>
    <property type="match status" value="1"/>
</dbReference>
<dbReference type="CDD" id="cd00082">
    <property type="entry name" value="HisKA"/>
    <property type="match status" value="1"/>
</dbReference>
<evidence type="ECO:0000256" key="12">
    <source>
        <dbReference type="ARBA" id="ARBA00023136"/>
    </source>
</evidence>
<evidence type="ECO:0000256" key="2">
    <source>
        <dbReference type="ARBA" id="ARBA00004141"/>
    </source>
</evidence>
<keyword evidence="7" id="KW-0547">Nucleotide-binding</keyword>
<dbReference type="InterPro" id="IPR000014">
    <property type="entry name" value="PAS"/>
</dbReference>